<dbReference type="Proteomes" id="UP000308600">
    <property type="component" value="Unassembled WGS sequence"/>
</dbReference>
<protein>
    <submittedName>
        <fullName evidence="1">Uncharacterized protein</fullName>
    </submittedName>
</protein>
<organism evidence="1 2">
    <name type="scientific">Pluteus cervinus</name>
    <dbReference type="NCBI Taxonomy" id="181527"/>
    <lineage>
        <taxon>Eukaryota</taxon>
        <taxon>Fungi</taxon>
        <taxon>Dikarya</taxon>
        <taxon>Basidiomycota</taxon>
        <taxon>Agaricomycotina</taxon>
        <taxon>Agaricomycetes</taxon>
        <taxon>Agaricomycetidae</taxon>
        <taxon>Agaricales</taxon>
        <taxon>Pluteineae</taxon>
        <taxon>Pluteaceae</taxon>
        <taxon>Pluteus</taxon>
    </lineage>
</organism>
<dbReference type="EMBL" id="ML208260">
    <property type="protein sequence ID" value="TFK76376.1"/>
    <property type="molecule type" value="Genomic_DNA"/>
</dbReference>
<evidence type="ECO:0000313" key="2">
    <source>
        <dbReference type="Proteomes" id="UP000308600"/>
    </source>
</evidence>
<evidence type="ECO:0000313" key="1">
    <source>
        <dbReference type="EMBL" id="TFK76376.1"/>
    </source>
</evidence>
<reference evidence="1 2" key="1">
    <citation type="journal article" date="2019" name="Nat. Ecol. Evol.">
        <title>Megaphylogeny resolves global patterns of mushroom evolution.</title>
        <authorList>
            <person name="Varga T."/>
            <person name="Krizsan K."/>
            <person name="Foldi C."/>
            <person name="Dima B."/>
            <person name="Sanchez-Garcia M."/>
            <person name="Sanchez-Ramirez S."/>
            <person name="Szollosi G.J."/>
            <person name="Szarkandi J.G."/>
            <person name="Papp V."/>
            <person name="Albert L."/>
            <person name="Andreopoulos W."/>
            <person name="Angelini C."/>
            <person name="Antonin V."/>
            <person name="Barry K.W."/>
            <person name="Bougher N.L."/>
            <person name="Buchanan P."/>
            <person name="Buyck B."/>
            <person name="Bense V."/>
            <person name="Catcheside P."/>
            <person name="Chovatia M."/>
            <person name="Cooper J."/>
            <person name="Damon W."/>
            <person name="Desjardin D."/>
            <person name="Finy P."/>
            <person name="Geml J."/>
            <person name="Haridas S."/>
            <person name="Hughes K."/>
            <person name="Justo A."/>
            <person name="Karasinski D."/>
            <person name="Kautmanova I."/>
            <person name="Kiss B."/>
            <person name="Kocsube S."/>
            <person name="Kotiranta H."/>
            <person name="LaButti K.M."/>
            <person name="Lechner B.E."/>
            <person name="Liimatainen K."/>
            <person name="Lipzen A."/>
            <person name="Lukacs Z."/>
            <person name="Mihaltcheva S."/>
            <person name="Morgado L.N."/>
            <person name="Niskanen T."/>
            <person name="Noordeloos M.E."/>
            <person name="Ohm R.A."/>
            <person name="Ortiz-Santana B."/>
            <person name="Ovrebo C."/>
            <person name="Racz N."/>
            <person name="Riley R."/>
            <person name="Savchenko A."/>
            <person name="Shiryaev A."/>
            <person name="Soop K."/>
            <person name="Spirin V."/>
            <person name="Szebenyi C."/>
            <person name="Tomsovsky M."/>
            <person name="Tulloss R.E."/>
            <person name="Uehling J."/>
            <person name="Grigoriev I.V."/>
            <person name="Vagvolgyi C."/>
            <person name="Papp T."/>
            <person name="Martin F.M."/>
            <person name="Miettinen O."/>
            <person name="Hibbett D.S."/>
            <person name="Nagy L.G."/>
        </authorList>
    </citation>
    <scope>NUCLEOTIDE SEQUENCE [LARGE SCALE GENOMIC DNA]</scope>
    <source>
        <strain evidence="1 2">NL-1719</strain>
    </source>
</reference>
<keyword evidence="2" id="KW-1185">Reference proteome</keyword>
<gene>
    <name evidence="1" type="ORF">BDN72DRAFT_756091</name>
</gene>
<name>A0ACD3BEK2_9AGAR</name>
<proteinExistence type="predicted"/>
<sequence length="317" mass="35548">MSLANEPVIEDGIDYWNTQPASYDGVLGGFGTGSLPRIDALGSRLFLLHQFPELSRVPSAIRPLHPDPIYSDRRTRALDVGAGVGRVTADVLLHLVDDVVLLEPVGQFVQEALARAKATTKGNELPIVQHERHLWKGLADQTKSVIFIQGTLQSFDPLNPHRAHFLDRVGYQPPRPTDEIRTGFDVIWCQWCLGHLSDSDLVAFFRRSHGALRDKEKGRSLIVVKENLCVDLSDGKPQTVFDEQDSSLTRHVLSTSDLAWKELFKEAGLTLVDQQTQEGLPEGLYEVKMYVTSPKIPIETYETNKYTGMLYDERLSD</sequence>
<accession>A0ACD3BEK2</accession>